<evidence type="ECO:0000313" key="6">
    <source>
        <dbReference type="EMBL" id="RPD89729.1"/>
    </source>
</evidence>
<proteinExistence type="predicted"/>
<dbReference type="InterPro" id="IPR009057">
    <property type="entry name" value="Homeodomain-like_sf"/>
</dbReference>
<dbReference type="PANTHER" id="PTHR47506:SF6">
    <property type="entry name" value="HTH-TYPE TRANSCRIPTIONAL REPRESSOR NEMR"/>
    <property type="match status" value="1"/>
</dbReference>
<gene>
    <name evidence="6" type="ORF">EGK74_02775</name>
</gene>
<dbReference type="KEGG" id="nwx:CGZ65_07685"/>
<dbReference type="PANTHER" id="PTHR47506">
    <property type="entry name" value="TRANSCRIPTIONAL REGULATORY PROTEIN"/>
    <property type="match status" value="1"/>
</dbReference>
<evidence type="ECO:0000256" key="2">
    <source>
        <dbReference type="ARBA" id="ARBA00023125"/>
    </source>
</evidence>
<comment type="caution">
    <text evidence="6">The sequence shown here is derived from an EMBL/GenBank/DDBJ whole genome shotgun (WGS) entry which is preliminary data.</text>
</comment>
<protein>
    <submittedName>
        <fullName evidence="6">TetR/AcrR family transcriptional regulator</fullName>
    </submittedName>
</protein>
<keyword evidence="3" id="KW-0804">Transcription</keyword>
<evidence type="ECO:0000313" key="7">
    <source>
        <dbReference type="Proteomes" id="UP000272412"/>
    </source>
</evidence>
<feature type="DNA-binding region" description="H-T-H motif" evidence="4">
    <location>
        <begin position="57"/>
        <end position="76"/>
    </location>
</feature>
<dbReference type="Gene3D" id="1.10.357.10">
    <property type="entry name" value="Tetracycline Repressor, domain 2"/>
    <property type="match status" value="1"/>
</dbReference>
<evidence type="ECO:0000256" key="1">
    <source>
        <dbReference type="ARBA" id="ARBA00023015"/>
    </source>
</evidence>
<evidence type="ECO:0000256" key="3">
    <source>
        <dbReference type="ARBA" id="ARBA00023163"/>
    </source>
</evidence>
<dbReference type="SUPFAM" id="SSF46689">
    <property type="entry name" value="Homeodomain-like"/>
    <property type="match status" value="1"/>
</dbReference>
<sequence>MISIFILKIFLIGKNFFIIIGRVSNKKEVAMSEQSAHDKFIAAGSKLYPKLGYYKLSVRVLAVEAGLSSGMFHHLFTNKDAFILELLNHHNNDISANLDMAALSDNPFEKLRAMAQVLAENIRNNLQMIHRMFADSANGVDVINHFIRTTIGQRMELFRKVLEECGKLDNGVPATDIQRLGYFSAAVNAPMIIGSRFGQMDLLPHTIKGRVADILTDEAITERIDWCLNAMFPHHAKFTDKQEKS</sequence>
<feature type="domain" description="HTH tetR-type" evidence="5">
    <location>
        <begin position="34"/>
        <end position="94"/>
    </location>
</feature>
<dbReference type="Pfam" id="PF00440">
    <property type="entry name" value="TetR_N"/>
    <property type="match status" value="1"/>
</dbReference>
<keyword evidence="2 4" id="KW-0238">DNA-binding</keyword>
<keyword evidence="7" id="KW-1185">Reference proteome</keyword>
<reference evidence="6 7" key="1">
    <citation type="submission" date="2018-11" db="EMBL/GenBank/DDBJ databases">
        <title>Neisseria weixii sp. nov. isolated from the rectal contents of plateau pika (Ochotona cruzoniae).</title>
        <authorList>
            <person name="Zhang G."/>
        </authorList>
    </citation>
    <scope>NUCLEOTIDE SEQUENCE [LARGE SCALE GENOMIC DNA]</scope>
    <source>
        <strain evidence="6 7">10009</strain>
    </source>
</reference>
<dbReference type="InterPro" id="IPR001647">
    <property type="entry name" value="HTH_TetR"/>
</dbReference>
<dbReference type="Proteomes" id="UP000272412">
    <property type="component" value="Unassembled WGS sequence"/>
</dbReference>
<name>A0A3N4NE38_9NEIS</name>
<dbReference type="EMBL" id="RPFL01000005">
    <property type="protein sequence ID" value="RPD89729.1"/>
    <property type="molecule type" value="Genomic_DNA"/>
</dbReference>
<dbReference type="AlphaFoldDB" id="A0A3N4NE38"/>
<dbReference type="GO" id="GO:0003677">
    <property type="term" value="F:DNA binding"/>
    <property type="evidence" value="ECO:0007669"/>
    <property type="project" value="UniProtKB-UniRule"/>
</dbReference>
<evidence type="ECO:0000256" key="4">
    <source>
        <dbReference type="PROSITE-ProRule" id="PRU00335"/>
    </source>
</evidence>
<dbReference type="PROSITE" id="PS50977">
    <property type="entry name" value="HTH_TETR_2"/>
    <property type="match status" value="1"/>
</dbReference>
<organism evidence="6 7">
    <name type="scientific">Neisseria weixii</name>
    <dbReference type="NCBI Taxonomy" id="1853276"/>
    <lineage>
        <taxon>Bacteria</taxon>
        <taxon>Pseudomonadati</taxon>
        <taxon>Pseudomonadota</taxon>
        <taxon>Betaproteobacteria</taxon>
        <taxon>Neisseriales</taxon>
        <taxon>Neisseriaceae</taxon>
        <taxon>Neisseria</taxon>
    </lineage>
</organism>
<evidence type="ECO:0000259" key="5">
    <source>
        <dbReference type="PROSITE" id="PS50977"/>
    </source>
</evidence>
<accession>A0A3N4NE38</accession>
<keyword evidence="1" id="KW-0805">Transcription regulation</keyword>